<keyword evidence="4" id="KW-0804">Transcription</keyword>
<dbReference type="GO" id="GO:0003700">
    <property type="term" value="F:DNA-binding transcription factor activity"/>
    <property type="evidence" value="ECO:0007669"/>
    <property type="project" value="InterPro"/>
</dbReference>
<dbReference type="PROSITE" id="PS51032">
    <property type="entry name" value="AP2_ERF"/>
    <property type="match status" value="1"/>
</dbReference>
<feature type="compositionally biased region" description="Polar residues" evidence="6">
    <location>
        <begin position="480"/>
        <end position="495"/>
    </location>
</feature>
<dbReference type="Gene3D" id="3.30.730.10">
    <property type="entry name" value="AP2/ERF domain"/>
    <property type="match status" value="1"/>
</dbReference>
<organism evidence="8 9">
    <name type="scientific">Volvox africanus</name>
    <dbReference type="NCBI Taxonomy" id="51714"/>
    <lineage>
        <taxon>Eukaryota</taxon>
        <taxon>Viridiplantae</taxon>
        <taxon>Chlorophyta</taxon>
        <taxon>core chlorophytes</taxon>
        <taxon>Chlorophyceae</taxon>
        <taxon>CS clade</taxon>
        <taxon>Chlamydomonadales</taxon>
        <taxon>Volvocaceae</taxon>
        <taxon>Volvox</taxon>
    </lineage>
</organism>
<evidence type="ECO:0000313" key="8">
    <source>
        <dbReference type="EMBL" id="GIL68845.1"/>
    </source>
</evidence>
<feature type="region of interest" description="Disordered" evidence="6">
    <location>
        <begin position="945"/>
        <end position="971"/>
    </location>
</feature>
<name>A0A8J4BVH7_9CHLO</name>
<sequence length="1496" mass="148087">VVVAASRGPPPPRRSSQAMLDVNVLRLAPWSGRDLDASARAALMKYGLPVAVTQLGAGVATAAEAATGNAWRSGGADPSPYIKAAAVTNRTRYGATGGSANRVTEHIAAQGIRRDGAAAAVAAAAGPHGGGLGGAVRYGPRRNLGGGASPPNGQTGLTQQQQHQMRNLPEDQDIANVMPAAPLASPTAMEDKDSEMTESIGASLSNHGGAGAVAGHGGTDATGEVTAHVGGGGGGGVTAGGGNAASPLGAMVVTAPLTTARGVAEPSPKGETGKSKGGAAARAGGAVRYRGVRQRPWGKFAAEIRDPFKELVKCHLERTGVNLRRSHDQPDYMEPEVDAGVCGNGPPATTQEASNILRFGYHTPSLIPYSSASAKRLMALSRPRPATSPVTPAVLADADGDTDGTDPGGPGPAGIGDTGPAAAALDAVLMQAWMREAEAMTAEAAALEGEAAQAGRGEPTYDRAAGVNDNDAVIGGAAGRNQSRRPTSGQTTLSRRLSCPENLLNLQGGGEGAEGSAEDAGVLEPGEVTEQEDALEPLANHHMWMYGRGRMDGGGMGLLYSAAAVMEADGRGGGGGSSNSRVIDGWQPRDAASIFEMGPWDAGFGSGPFGSGGNGSGGGHAEKSRPTTQITTLIHEGAGTEVIRTLAAVIIQSYCRGWAARRRVARMQSFQRSEESRRLKERAAAEALARERESVRRRLRAAAKDCLLAVQAQQDYERTRARLAAARGLSGGAAAAAPPPPPTIPTTLWERCKALGQDPIEILLESGLQSHQIEEIISASQLASQLPRRAAMMAARLGVPLAPVPEGSRPASSGRASSYAGAPPSAKVGSASDDNGASAAAAAGAGVAGARGSVMLSRRLSLPGRPLLPSQRSMTAAAAAPSRPPLASTSQLVEQLLAQQQQQSHLQMQQQQQQQYGRPASGSPVAVRRSSGPGVLIGAGAAATVTSMPAPPSQLRRHGSPARALANSDSGAGQRLGNYPVVYGSGGGAVLAVLGPLGATRSSMPAPLVRGNSRRMSDYVGNASGGGGGGGGNSGGGAVYGLAGAATAPPPGPVRTRSLGMSDSGAAISSLSAGRPMMPPPLPPSQSGRVVLPAVPQQQAVSAIAGVPDVSPAGGGVLACSEGGDMNGNGGAGVGVIGSGGGFMVAAPPPHGGLSLLGTSASTPAPSSLTQQQQPQPQQTQAQQYLPYHLQPQMVASSCSSPVNRSGPQVSASGPTEAHPGLVRRHSFVEHLAGGDGGSGANSSPNSFSTGGAAITDSGSPASSGALTGGAHVAAAAAVALRGNLTTTVGGGGGGGGFPAYLPPLLSSQGSCSAGMSSGGGSSRTSSPSAAVAVAAGSGASHVDLTSHSRSTRKGSNLAPTGTSLAVAAMTAGAVVASPPLAPPPTTASPKSFRRLQSLTHANASAAAASAAGLGNASATGSPPPSVSRVLSYGGPGSATAAVATAAAAAAAAVAATSPGDNNAAPRAPWPLSAAARPPAATSSPPPSSKRLSRLG</sequence>
<dbReference type="SMART" id="SM00380">
    <property type="entry name" value="AP2"/>
    <property type="match status" value="1"/>
</dbReference>
<evidence type="ECO:0000256" key="3">
    <source>
        <dbReference type="ARBA" id="ARBA00023125"/>
    </source>
</evidence>
<reference evidence="8" key="1">
    <citation type="journal article" date="2021" name="Proc. Natl. Acad. Sci. U.S.A.">
        <title>Three genomes in the algal genus Volvox reveal the fate of a haploid sex-determining region after a transition to homothallism.</title>
        <authorList>
            <person name="Yamamoto K."/>
            <person name="Hamaji T."/>
            <person name="Kawai-Toyooka H."/>
            <person name="Matsuzaki R."/>
            <person name="Takahashi F."/>
            <person name="Nishimura Y."/>
            <person name="Kawachi M."/>
            <person name="Noguchi H."/>
            <person name="Minakuchi Y."/>
            <person name="Umen J.G."/>
            <person name="Toyoda A."/>
            <person name="Nozaki H."/>
        </authorList>
    </citation>
    <scope>NUCLEOTIDE SEQUENCE</scope>
    <source>
        <strain evidence="8">NIES-3780</strain>
    </source>
</reference>
<keyword evidence="3" id="KW-0238">DNA-binding</keyword>
<dbReference type="EMBL" id="BNCO01000133">
    <property type="protein sequence ID" value="GIL68845.1"/>
    <property type="molecule type" value="Genomic_DNA"/>
</dbReference>
<feature type="region of interest" description="Disordered" evidence="6">
    <location>
        <begin position="1196"/>
        <end position="1267"/>
    </location>
</feature>
<feature type="compositionally biased region" description="Low complexity" evidence="6">
    <location>
        <begin position="153"/>
        <end position="164"/>
    </location>
</feature>
<feature type="region of interest" description="Disordered" evidence="6">
    <location>
        <begin position="605"/>
        <end position="625"/>
    </location>
</feature>
<dbReference type="InterPro" id="IPR051647">
    <property type="entry name" value="Mediator_comp_sub12"/>
</dbReference>
<feature type="compositionally biased region" description="Low complexity" evidence="6">
    <location>
        <begin position="1464"/>
        <end position="1483"/>
    </location>
</feature>
<feature type="non-terminal residue" evidence="8">
    <location>
        <position position="1496"/>
    </location>
</feature>
<dbReference type="PANTHER" id="PTHR46007:SF8">
    <property type="entry name" value="C2H2-TYPE DOMAIN-CONTAINING PROTEIN"/>
    <property type="match status" value="1"/>
</dbReference>
<feature type="region of interest" description="Disordered" evidence="6">
    <location>
        <begin position="1312"/>
        <end position="1331"/>
    </location>
</feature>
<feature type="compositionally biased region" description="Polar residues" evidence="6">
    <location>
        <begin position="1196"/>
        <end position="1214"/>
    </location>
</feature>
<feature type="compositionally biased region" description="Low complexity" evidence="6">
    <location>
        <begin position="807"/>
        <end position="837"/>
    </location>
</feature>
<comment type="subcellular location">
    <subcellularLocation>
        <location evidence="1">Nucleus</location>
    </subcellularLocation>
</comment>
<protein>
    <recommendedName>
        <fullName evidence="7">AP2/ERF domain-containing protein</fullName>
    </recommendedName>
</protein>
<dbReference type="PANTHER" id="PTHR46007">
    <property type="entry name" value="MEDIATOR OF RNA POLYMERASE II TRANSCRIPTION SUBUNIT 12"/>
    <property type="match status" value="1"/>
</dbReference>
<feature type="compositionally biased region" description="Gly residues" evidence="6">
    <location>
        <begin position="406"/>
        <end position="417"/>
    </location>
</feature>
<dbReference type="InterPro" id="IPR001471">
    <property type="entry name" value="AP2/ERF_dom"/>
</dbReference>
<evidence type="ECO:0000256" key="4">
    <source>
        <dbReference type="ARBA" id="ARBA00023163"/>
    </source>
</evidence>
<evidence type="ECO:0000256" key="1">
    <source>
        <dbReference type="ARBA" id="ARBA00004123"/>
    </source>
</evidence>
<evidence type="ECO:0000259" key="7">
    <source>
        <dbReference type="PROSITE" id="PS51032"/>
    </source>
</evidence>
<evidence type="ECO:0000256" key="5">
    <source>
        <dbReference type="ARBA" id="ARBA00023242"/>
    </source>
</evidence>
<feature type="region of interest" description="Disordered" evidence="6">
    <location>
        <begin position="903"/>
        <end position="933"/>
    </location>
</feature>
<proteinExistence type="predicted"/>
<dbReference type="Proteomes" id="UP000747399">
    <property type="component" value="Unassembled WGS sequence"/>
</dbReference>
<dbReference type="GO" id="GO:0045944">
    <property type="term" value="P:positive regulation of transcription by RNA polymerase II"/>
    <property type="evidence" value="ECO:0007669"/>
    <property type="project" value="TreeGrafter"/>
</dbReference>
<feature type="domain" description="AP2/ERF" evidence="7">
    <location>
        <begin position="288"/>
        <end position="316"/>
    </location>
</feature>
<comment type="caution">
    <text evidence="8">The sequence shown here is derived from an EMBL/GenBank/DDBJ whole genome shotgun (WGS) entry which is preliminary data.</text>
</comment>
<evidence type="ECO:0000313" key="9">
    <source>
        <dbReference type="Proteomes" id="UP000747399"/>
    </source>
</evidence>
<accession>A0A8J4BVH7</accession>
<keyword evidence="5" id="KW-0539">Nucleus</keyword>
<feature type="region of interest" description="Disordered" evidence="6">
    <location>
        <begin position="1154"/>
        <end position="1182"/>
    </location>
</feature>
<feature type="region of interest" description="Disordered" evidence="6">
    <location>
        <begin position="262"/>
        <end position="282"/>
    </location>
</feature>
<evidence type="ECO:0000256" key="6">
    <source>
        <dbReference type="SAM" id="MobiDB-lite"/>
    </source>
</evidence>
<dbReference type="PROSITE" id="PS50096">
    <property type="entry name" value="IQ"/>
    <property type="match status" value="1"/>
</dbReference>
<feature type="region of interest" description="Disordered" evidence="6">
    <location>
        <begin position="383"/>
        <end position="419"/>
    </location>
</feature>
<keyword evidence="2" id="KW-0805">Transcription regulation</keyword>
<feature type="region of interest" description="Disordered" evidence="6">
    <location>
        <begin position="801"/>
        <end position="837"/>
    </location>
</feature>
<evidence type="ECO:0000256" key="2">
    <source>
        <dbReference type="ARBA" id="ARBA00023015"/>
    </source>
</evidence>
<dbReference type="GO" id="GO:0003677">
    <property type="term" value="F:DNA binding"/>
    <property type="evidence" value="ECO:0007669"/>
    <property type="project" value="UniProtKB-KW"/>
</dbReference>
<feature type="compositionally biased region" description="Low complexity" evidence="6">
    <location>
        <begin position="903"/>
        <end position="915"/>
    </location>
</feature>
<dbReference type="InterPro" id="IPR036955">
    <property type="entry name" value="AP2/ERF_dom_sf"/>
</dbReference>
<dbReference type="GO" id="GO:0003713">
    <property type="term" value="F:transcription coactivator activity"/>
    <property type="evidence" value="ECO:0007669"/>
    <property type="project" value="TreeGrafter"/>
</dbReference>
<feature type="region of interest" description="Disordered" evidence="6">
    <location>
        <begin position="864"/>
        <end position="890"/>
    </location>
</feature>
<feature type="region of interest" description="Disordered" evidence="6">
    <location>
        <begin position="130"/>
        <end position="166"/>
    </location>
</feature>
<dbReference type="GO" id="GO:0016592">
    <property type="term" value="C:mediator complex"/>
    <property type="evidence" value="ECO:0007669"/>
    <property type="project" value="TreeGrafter"/>
</dbReference>
<feature type="compositionally biased region" description="Gly residues" evidence="6">
    <location>
        <begin position="605"/>
        <end position="619"/>
    </location>
</feature>
<keyword evidence="9" id="KW-1185">Reference proteome</keyword>
<feature type="region of interest" description="Disordered" evidence="6">
    <location>
        <begin position="1452"/>
        <end position="1496"/>
    </location>
</feature>
<feature type="compositionally biased region" description="Low complexity" evidence="6">
    <location>
        <begin position="1159"/>
        <end position="1182"/>
    </location>
</feature>
<feature type="region of interest" description="Disordered" evidence="6">
    <location>
        <begin position="472"/>
        <end position="520"/>
    </location>
</feature>
<gene>
    <name evidence="8" type="ORF">Vafri_22068</name>
</gene>